<dbReference type="AlphaFoldDB" id="A5UFP7"/>
<dbReference type="KEGG" id="hiq:CGSHiGG_02960"/>
<reference evidence="1 2" key="1">
    <citation type="journal article" date="2007" name="Genome Biol.">
        <title>Characterization and modeling of the Haemophilus influenzae core and supragenomes based on the complete genomic sequences of Rd and 12 clinical nontypeable strains.</title>
        <authorList>
            <person name="Hogg J.S."/>
            <person name="Hu F.Z."/>
            <person name="Janto B."/>
            <person name="Boissy R."/>
            <person name="Hayes J."/>
            <person name="Keefe R."/>
            <person name="Post J.C."/>
            <person name="Ehrlich G.D."/>
        </authorList>
    </citation>
    <scope>NUCLEOTIDE SEQUENCE [LARGE SCALE GENOMIC DNA]</scope>
    <source>
        <strain evidence="1 2">PittGG</strain>
    </source>
</reference>
<name>A5UFP7_HAEIG</name>
<evidence type="ECO:0000313" key="1">
    <source>
        <dbReference type="EMBL" id="ABQ99602.1"/>
    </source>
</evidence>
<dbReference type="EMBL" id="CP000672">
    <property type="protein sequence ID" value="ABQ99602.1"/>
    <property type="molecule type" value="Genomic_DNA"/>
</dbReference>
<sequence>MEFGQDYVEKRFDVGVGLHGDHVGGELNSANAFTETLFKMDYNNPEHKEMMDLEGLKRWIARRKSLKLPSTRANIKISDKKIAPLRGNLINVLKLLIALNND</sequence>
<accession>A5UFP7</accession>
<evidence type="ECO:0000313" key="2">
    <source>
        <dbReference type="Proteomes" id="UP000001990"/>
    </source>
</evidence>
<organism evidence="1 2">
    <name type="scientific">Haemophilus influenzae (strain PittGG)</name>
    <dbReference type="NCBI Taxonomy" id="374931"/>
    <lineage>
        <taxon>Bacteria</taxon>
        <taxon>Pseudomonadati</taxon>
        <taxon>Pseudomonadota</taxon>
        <taxon>Gammaproteobacteria</taxon>
        <taxon>Pasteurellales</taxon>
        <taxon>Pasteurellaceae</taxon>
        <taxon>Haemophilus</taxon>
    </lineage>
</organism>
<dbReference type="Proteomes" id="UP000001990">
    <property type="component" value="Chromosome"/>
</dbReference>
<dbReference type="HOGENOM" id="CLU_2273415_0_0_6"/>
<proteinExistence type="predicted"/>
<protein>
    <submittedName>
        <fullName evidence="1">Uncharacterized protein</fullName>
    </submittedName>
</protein>
<gene>
    <name evidence="1" type="ordered locus">CGSHiGG_02960</name>
</gene>